<proteinExistence type="predicted"/>
<evidence type="ECO:0000313" key="1">
    <source>
        <dbReference type="EMBL" id="MBB2158296.1"/>
    </source>
</evidence>
<accession>A0A7W4I8S1</accession>
<name>A0A7W4I8S1_GLUDI</name>
<sequence>MTDNQMTAPVSLSDAEISALTHLEVGVRVRADDLPPRTVTDSFGEILPGRRVWHRLSRLGLVQIPDEDPIDIDGEPFFFTPLVEITDAGRAALSASNRGSNHD</sequence>
<dbReference type="Proteomes" id="UP000550787">
    <property type="component" value="Unassembled WGS sequence"/>
</dbReference>
<gene>
    <name evidence="1" type="ORF">HLH33_18705</name>
</gene>
<reference evidence="1 2" key="1">
    <citation type="submission" date="2020-04" db="EMBL/GenBank/DDBJ databases">
        <title>Description of novel Gluconacetobacter.</title>
        <authorList>
            <person name="Sombolestani A."/>
        </authorList>
    </citation>
    <scope>NUCLEOTIDE SEQUENCE [LARGE SCALE GENOMIC DNA]</scope>
    <source>
        <strain evidence="1 2">LMG 7603</strain>
    </source>
</reference>
<organism evidence="1 2">
    <name type="scientific">Gluconacetobacter diazotrophicus</name>
    <name type="common">Acetobacter diazotrophicus</name>
    <dbReference type="NCBI Taxonomy" id="33996"/>
    <lineage>
        <taxon>Bacteria</taxon>
        <taxon>Pseudomonadati</taxon>
        <taxon>Pseudomonadota</taxon>
        <taxon>Alphaproteobacteria</taxon>
        <taxon>Acetobacterales</taxon>
        <taxon>Acetobacteraceae</taxon>
        <taxon>Gluconacetobacter</taxon>
    </lineage>
</organism>
<dbReference type="RefSeq" id="WP_183116673.1">
    <property type="nucleotide sequence ID" value="NZ_JABEQG010000072.1"/>
</dbReference>
<comment type="caution">
    <text evidence="1">The sequence shown here is derived from an EMBL/GenBank/DDBJ whole genome shotgun (WGS) entry which is preliminary data.</text>
</comment>
<protein>
    <submittedName>
        <fullName evidence="1">Uncharacterized protein</fullName>
    </submittedName>
</protein>
<evidence type="ECO:0000313" key="2">
    <source>
        <dbReference type="Proteomes" id="UP000550787"/>
    </source>
</evidence>
<dbReference type="AlphaFoldDB" id="A0A7W4I8S1"/>
<dbReference type="EMBL" id="JABEQG010000072">
    <property type="protein sequence ID" value="MBB2158296.1"/>
    <property type="molecule type" value="Genomic_DNA"/>
</dbReference>